<comment type="caution">
    <text evidence="3">The sequence shown here is derived from an EMBL/GenBank/DDBJ whole genome shotgun (WGS) entry which is preliminary data.</text>
</comment>
<dbReference type="AlphaFoldDB" id="A0A0B4H8T1"/>
<evidence type="ECO:0000256" key="1">
    <source>
        <dbReference type="SAM" id="MobiDB-lite"/>
    </source>
</evidence>
<dbReference type="Proteomes" id="UP000031192">
    <property type="component" value="Unassembled WGS sequence"/>
</dbReference>
<dbReference type="EMBL" id="AZNH01000023">
    <property type="protein sequence ID" value="KID86196.1"/>
    <property type="molecule type" value="Genomic_DNA"/>
</dbReference>
<keyword evidence="4" id="KW-1185">Reference proteome</keyword>
<dbReference type="OrthoDB" id="4941129at2759"/>
<feature type="compositionally biased region" description="Basic and acidic residues" evidence="1">
    <location>
        <begin position="190"/>
        <end position="201"/>
    </location>
</feature>
<dbReference type="HOGENOM" id="CLU_1454763_0_0_1"/>
<feature type="signal peptide" evidence="2">
    <location>
        <begin position="1"/>
        <end position="19"/>
    </location>
</feature>
<organism evidence="3 4">
    <name type="scientific">Metarhizium guizhouense (strain ARSEF 977)</name>
    <dbReference type="NCBI Taxonomy" id="1276136"/>
    <lineage>
        <taxon>Eukaryota</taxon>
        <taxon>Fungi</taxon>
        <taxon>Dikarya</taxon>
        <taxon>Ascomycota</taxon>
        <taxon>Pezizomycotina</taxon>
        <taxon>Sordariomycetes</taxon>
        <taxon>Hypocreomycetidae</taxon>
        <taxon>Hypocreales</taxon>
        <taxon>Clavicipitaceae</taxon>
        <taxon>Metarhizium</taxon>
    </lineage>
</organism>
<name>A0A0B4H8T1_METGA</name>
<evidence type="ECO:0000313" key="3">
    <source>
        <dbReference type="EMBL" id="KID86196.1"/>
    </source>
</evidence>
<feature type="region of interest" description="Disordered" evidence="1">
    <location>
        <begin position="171"/>
        <end position="201"/>
    </location>
</feature>
<accession>A0A0B4H8T1</accession>
<feature type="chain" id="PRO_5002089523" evidence="2">
    <location>
        <begin position="20"/>
        <end position="201"/>
    </location>
</feature>
<reference evidence="3 4" key="1">
    <citation type="journal article" date="2014" name="Proc. Natl. Acad. Sci. U.S.A.">
        <title>Trajectory and genomic determinants of fungal-pathogen speciation and host adaptation.</title>
        <authorList>
            <person name="Hu X."/>
            <person name="Xiao G."/>
            <person name="Zheng P."/>
            <person name="Shang Y."/>
            <person name="Su Y."/>
            <person name="Zhang X."/>
            <person name="Liu X."/>
            <person name="Zhan S."/>
            <person name="St Leger R.J."/>
            <person name="Wang C."/>
        </authorList>
    </citation>
    <scope>NUCLEOTIDE SEQUENCE [LARGE SCALE GENOMIC DNA]</scope>
    <source>
        <strain evidence="3 4">ARSEF 977</strain>
    </source>
</reference>
<feature type="compositionally biased region" description="Basic and acidic residues" evidence="1">
    <location>
        <begin position="171"/>
        <end position="183"/>
    </location>
</feature>
<protein>
    <submittedName>
        <fullName evidence="3">Uncharacterized protein</fullName>
    </submittedName>
</protein>
<gene>
    <name evidence="3" type="ORF">MGU_06629</name>
</gene>
<proteinExistence type="predicted"/>
<evidence type="ECO:0000313" key="4">
    <source>
        <dbReference type="Proteomes" id="UP000031192"/>
    </source>
</evidence>
<evidence type="ECO:0000256" key="2">
    <source>
        <dbReference type="SAM" id="SignalP"/>
    </source>
</evidence>
<sequence length="201" mass="22370">MASIKSSLLLASLASLSLATPVPEKQSQRAQLLPYYLGKPHIWPSLQCAATGQGGRVLDEKICGSLYFCHYTELADQYELGHDQSYPTKEACLKDREPAPDGQQTAERPKEGLVPWMERGVYSSDPGHCGVFGLSKVETAMFYCSTNQYCEKIVEQGRKTLDECLALFEKRPVGPEHPEDPKSDTQLFQGKDDSEPKPVWT</sequence>
<keyword evidence="2" id="KW-0732">Signal</keyword>